<name>A0AAV5HZ78_9ROSI</name>
<evidence type="ECO:0000256" key="1">
    <source>
        <dbReference type="ARBA" id="ARBA00023013"/>
    </source>
</evidence>
<dbReference type="Proteomes" id="UP001054252">
    <property type="component" value="Unassembled WGS sequence"/>
</dbReference>
<organism evidence="3 4">
    <name type="scientific">Rubroshorea leprosula</name>
    <dbReference type="NCBI Taxonomy" id="152421"/>
    <lineage>
        <taxon>Eukaryota</taxon>
        <taxon>Viridiplantae</taxon>
        <taxon>Streptophyta</taxon>
        <taxon>Embryophyta</taxon>
        <taxon>Tracheophyta</taxon>
        <taxon>Spermatophyta</taxon>
        <taxon>Magnoliopsida</taxon>
        <taxon>eudicotyledons</taxon>
        <taxon>Gunneridae</taxon>
        <taxon>Pentapetalae</taxon>
        <taxon>rosids</taxon>
        <taxon>malvids</taxon>
        <taxon>Malvales</taxon>
        <taxon>Dipterocarpaceae</taxon>
        <taxon>Rubroshorea</taxon>
    </lineage>
</organism>
<reference evidence="3 4" key="1">
    <citation type="journal article" date="2021" name="Commun. Biol.">
        <title>The genome of Shorea leprosula (Dipterocarpaceae) highlights the ecological relevance of drought in aseasonal tropical rainforests.</title>
        <authorList>
            <person name="Ng K.K.S."/>
            <person name="Kobayashi M.J."/>
            <person name="Fawcett J.A."/>
            <person name="Hatakeyama M."/>
            <person name="Paape T."/>
            <person name="Ng C.H."/>
            <person name="Ang C.C."/>
            <person name="Tnah L.H."/>
            <person name="Lee C.T."/>
            <person name="Nishiyama T."/>
            <person name="Sese J."/>
            <person name="O'Brien M.J."/>
            <person name="Copetti D."/>
            <person name="Mohd Noor M.I."/>
            <person name="Ong R.C."/>
            <person name="Putra M."/>
            <person name="Sireger I.Z."/>
            <person name="Indrioko S."/>
            <person name="Kosugi Y."/>
            <person name="Izuno A."/>
            <person name="Isagi Y."/>
            <person name="Lee S.L."/>
            <person name="Shimizu K.K."/>
        </authorList>
    </citation>
    <scope>NUCLEOTIDE SEQUENCE [LARGE SCALE GENOMIC DNA]</scope>
    <source>
        <strain evidence="3">214</strain>
    </source>
</reference>
<evidence type="ECO:0000313" key="4">
    <source>
        <dbReference type="Proteomes" id="UP001054252"/>
    </source>
</evidence>
<dbReference type="InterPro" id="IPR040389">
    <property type="entry name" value="SMR"/>
</dbReference>
<accession>A0AAV5HZ78</accession>
<dbReference type="GO" id="GO:0032875">
    <property type="term" value="P:regulation of DNA endoreduplication"/>
    <property type="evidence" value="ECO:0007669"/>
    <property type="project" value="InterPro"/>
</dbReference>
<evidence type="ECO:0000256" key="2">
    <source>
        <dbReference type="ARBA" id="ARBA00023306"/>
    </source>
</evidence>
<gene>
    <name evidence="3" type="ORF">SLEP1_g5759</name>
</gene>
<keyword evidence="1" id="KW-0649">Protein kinase inhibitor</keyword>
<proteinExistence type="predicted"/>
<keyword evidence="2" id="KW-0131">Cell cycle</keyword>
<evidence type="ECO:0000313" key="3">
    <source>
        <dbReference type="EMBL" id="GKU91962.1"/>
    </source>
</evidence>
<comment type="caution">
    <text evidence="3">The sequence shown here is derived from an EMBL/GenBank/DDBJ whole genome shotgun (WGS) entry which is preliminary data.</text>
</comment>
<dbReference type="PANTHER" id="PTHR33142">
    <property type="entry name" value="CYCLIN-DEPENDENT PROTEIN KINASE INHIBITOR SMR13"/>
    <property type="match status" value="1"/>
</dbReference>
<evidence type="ECO:0008006" key="5">
    <source>
        <dbReference type="Google" id="ProtNLM"/>
    </source>
</evidence>
<dbReference type="PANTHER" id="PTHR33142:SF15">
    <property type="entry name" value="CYCLIN-DEPENDENT PROTEIN KINASE INHIBITOR SMR4"/>
    <property type="match status" value="1"/>
</dbReference>
<protein>
    <recommendedName>
        <fullName evidence="5">Cyclin-dependent protein kinase inhibitor SMR4</fullName>
    </recommendedName>
</protein>
<dbReference type="EMBL" id="BPVZ01000005">
    <property type="protein sequence ID" value="GKU91962.1"/>
    <property type="molecule type" value="Genomic_DNA"/>
</dbReference>
<keyword evidence="4" id="KW-1185">Reference proteome</keyword>
<dbReference type="AlphaFoldDB" id="A0AAV5HZ78"/>
<sequence>MEEEVYESKDECRTPRREACRIPVVPPCPPAPKKKKEPVYVKRDPPKNGFFQPPELEALFTVVPRKKPCA</sequence>
<dbReference type="GO" id="GO:0004860">
    <property type="term" value="F:protein kinase inhibitor activity"/>
    <property type="evidence" value="ECO:0007669"/>
    <property type="project" value="UniProtKB-KW"/>
</dbReference>
<dbReference type="GO" id="GO:0005634">
    <property type="term" value="C:nucleus"/>
    <property type="evidence" value="ECO:0007669"/>
    <property type="project" value="TreeGrafter"/>
</dbReference>